<gene>
    <name evidence="1" type="ORF">E2C01_079066</name>
</gene>
<reference evidence="1 2" key="1">
    <citation type="submission" date="2019-05" db="EMBL/GenBank/DDBJ databases">
        <title>Another draft genome of Portunus trituberculatus and its Hox gene families provides insights of decapod evolution.</title>
        <authorList>
            <person name="Jeong J.-H."/>
            <person name="Song I."/>
            <person name="Kim S."/>
            <person name="Choi T."/>
            <person name="Kim D."/>
            <person name="Ryu S."/>
            <person name="Kim W."/>
        </authorList>
    </citation>
    <scope>NUCLEOTIDE SEQUENCE [LARGE SCALE GENOMIC DNA]</scope>
    <source>
        <tissue evidence="1">Muscle</tissue>
    </source>
</reference>
<proteinExistence type="predicted"/>
<accession>A0A5B7IQG0</accession>
<protein>
    <submittedName>
        <fullName evidence="1">Uncharacterized protein</fullName>
    </submittedName>
</protein>
<comment type="caution">
    <text evidence="1">The sequence shown here is derived from an EMBL/GenBank/DDBJ whole genome shotgun (WGS) entry which is preliminary data.</text>
</comment>
<name>A0A5B7IQG0_PORTR</name>
<dbReference type="Proteomes" id="UP000324222">
    <property type="component" value="Unassembled WGS sequence"/>
</dbReference>
<evidence type="ECO:0000313" key="2">
    <source>
        <dbReference type="Proteomes" id="UP000324222"/>
    </source>
</evidence>
<dbReference type="AlphaFoldDB" id="A0A5B7IQG0"/>
<dbReference type="EMBL" id="VSRR010065176">
    <property type="protein sequence ID" value="MPC84329.1"/>
    <property type="molecule type" value="Genomic_DNA"/>
</dbReference>
<organism evidence="1 2">
    <name type="scientific">Portunus trituberculatus</name>
    <name type="common">Swimming crab</name>
    <name type="synonym">Neptunus trituberculatus</name>
    <dbReference type="NCBI Taxonomy" id="210409"/>
    <lineage>
        <taxon>Eukaryota</taxon>
        <taxon>Metazoa</taxon>
        <taxon>Ecdysozoa</taxon>
        <taxon>Arthropoda</taxon>
        <taxon>Crustacea</taxon>
        <taxon>Multicrustacea</taxon>
        <taxon>Malacostraca</taxon>
        <taxon>Eumalacostraca</taxon>
        <taxon>Eucarida</taxon>
        <taxon>Decapoda</taxon>
        <taxon>Pleocyemata</taxon>
        <taxon>Brachyura</taxon>
        <taxon>Eubrachyura</taxon>
        <taxon>Portunoidea</taxon>
        <taxon>Portunidae</taxon>
        <taxon>Portuninae</taxon>
        <taxon>Portunus</taxon>
    </lineage>
</organism>
<evidence type="ECO:0000313" key="1">
    <source>
        <dbReference type="EMBL" id="MPC84329.1"/>
    </source>
</evidence>
<keyword evidence="2" id="KW-1185">Reference proteome</keyword>
<sequence length="67" mass="7568">MHEIPRFFTQLLHRHGSQSNLNKKFAKSHFLDIGDAMAPSGEVKHACAWEDELLASRLDDVETALCC</sequence>